<dbReference type="PhylomeDB" id="B1L459"/>
<evidence type="ECO:0000313" key="6">
    <source>
        <dbReference type="Proteomes" id="UP000001686"/>
    </source>
</evidence>
<gene>
    <name evidence="5" type="ordered locus">Kcr_0485</name>
</gene>
<evidence type="ECO:0000259" key="4">
    <source>
        <dbReference type="Pfam" id="PF20696"/>
    </source>
</evidence>
<dbReference type="PANTHER" id="PTHR30108">
    <property type="entry name" value="3-OCTAPRENYL-4-HYDROXYBENZOATE CARBOXY-LYASE-RELATED"/>
    <property type="match status" value="1"/>
</dbReference>
<dbReference type="FunCoup" id="B1L459">
    <property type="interactions" value="45"/>
</dbReference>
<dbReference type="InterPro" id="IPR049383">
    <property type="entry name" value="UbiD-like_N"/>
</dbReference>
<dbReference type="EMBL" id="CP000968">
    <property type="protein sequence ID" value="ACB07238.1"/>
    <property type="molecule type" value="Genomic_DNA"/>
</dbReference>
<dbReference type="InterPro" id="IPR002830">
    <property type="entry name" value="UbiD"/>
</dbReference>
<evidence type="ECO:0000256" key="1">
    <source>
        <dbReference type="ARBA" id="ARBA00010021"/>
    </source>
</evidence>
<dbReference type="Gene3D" id="3.40.1670.10">
    <property type="entry name" value="UbiD C-terminal domain-like"/>
    <property type="match status" value="1"/>
</dbReference>
<feature type="domain" description="3-octaprenyl-4-hydroxybenzoate carboxy-lyase-like Rift-related" evidence="2">
    <location>
        <begin position="122"/>
        <end position="305"/>
    </location>
</feature>
<dbReference type="SUPFAM" id="SSF143968">
    <property type="entry name" value="UbiD C-terminal domain-like"/>
    <property type="match status" value="1"/>
</dbReference>
<feature type="domain" description="3-octaprenyl-4-hydroxybenzoate carboxy-lyase-like C-terminal" evidence="4">
    <location>
        <begin position="311"/>
        <end position="434"/>
    </location>
</feature>
<dbReference type="eggNOG" id="arCOG01671">
    <property type="taxonomic scope" value="Archaea"/>
</dbReference>
<protein>
    <submittedName>
        <fullName evidence="5">UbiD family decarboxylase</fullName>
    </submittedName>
</protein>
<dbReference type="InterPro" id="IPR049381">
    <property type="entry name" value="UbiD-like_C"/>
</dbReference>
<evidence type="ECO:0000313" key="5">
    <source>
        <dbReference type="EMBL" id="ACB07238.1"/>
    </source>
</evidence>
<reference evidence="5 6" key="1">
    <citation type="journal article" date="2008" name="Proc. Natl. Acad. Sci. U.S.A.">
        <title>A korarchaeal genome reveals new insights into the evolution of the Archaea.</title>
        <authorList>
            <person name="Elkins J.G."/>
            <person name="Podar M."/>
            <person name="Graham D.E."/>
            <person name="Makarova K.S."/>
            <person name="Wolf Y."/>
            <person name="Randau L."/>
            <person name="Hedlund B.P."/>
            <person name="Brochier-Armanet C."/>
            <person name="Kunin V."/>
            <person name="Anderson I."/>
            <person name="Lapidus A."/>
            <person name="Goltsman E."/>
            <person name="Barry K."/>
            <person name="Koonin E.V."/>
            <person name="Hugenholtz P."/>
            <person name="Kyrpides N."/>
            <person name="Wanner G."/>
            <person name="Richardson P."/>
            <person name="Keller M."/>
            <person name="Stetter K.O."/>
        </authorList>
    </citation>
    <scope>NUCLEOTIDE SEQUENCE [LARGE SCALE GENOMIC DNA]</scope>
    <source>
        <strain evidence="6">OPF8</strain>
    </source>
</reference>
<sequence>MGLRDFLNKLEEIGELRRVKARVSVDLEIAEILRRVARGGPALLFENIEGFDGWRLVGNIFSKAERVKLALNCDPEEAGSKLVSMIRAPPLSLPDKVRMLSDVISLGRHLPKLSGADWKKGKWDRVDLERIPAIRTWPKDASRFFTFPIVITKDPETGVHHLGVYRMQLMDSKTTGMHWHVHKRGAAYMRKHSGKMPVAVAVGVDPALAFTAVAPVPEGIDSYVFAGIITGRSFEVSRGELTDLLIPSDAELVIEGEVSDEVRLEGPFGDHMGYYTPPSPFPVFRAGAIYTVEDPIFHATVVGYPWLEDSVIGKGIERLFLPLARMIIPELVDMNIPEYGLFHGLAIISMRKRYPGQARSAAMGLLGIGQFSLTKIVVVVDEDVNVHDINEVIYAIATTVDPRRDVQIIENAVTDELDHASSTPRLGSKMIIDATRKLREELGREWPESVEPDPEVARRVDERWREFGI</sequence>
<dbReference type="Pfam" id="PF01977">
    <property type="entry name" value="UbiD"/>
    <property type="match status" value="1"/>
</dbReference>
<dbReference type="SUPFAM" id="SSF50475">
    <property type="entry name" value="FMN-binding split barrel"/>
    <property type="match status" value="1"/>
</dbReference>
<evidence type="ECO:0000259" key="3">
    <source>
        <dbReference type="Pfam" id="PF20695"/>
    </source>
</evidence>
<dbReference type="STRING" id="374847.Kcr_0485"/>
<accession>B1L459</accession>
<dbReference type="PANTHER" id="PTHR30108:SF17">
    <property type="entry name" value="FERULIC ACID DECARBOXYLASE 1"/>
    <property type="match status" value="1"/>
</dbReference>
<proteinExistence type="inferred from homology"/>
<dbReference type="HOGENOM" id="CLU_023348_4_1_2"/>
<dbReference type="NCBIfam" id="TIGR00148">
    <property type="entry name" value="UbiD family decarboxylase"/>
    <property type="match status" value="1"/>
</dbReference>
<organism evidence="5 6">
    <name type="scientific">Korarchaeum cryptofilum (strain OPF8)</name>
    <dbReference type="NCBI Taxonomy" id="374847"/>
    <lineage>
        <taxon>Archaea</taxon>
        <taxon>Thermoproteota</taxon>
        <taxon>Candidatus Korarchaeia</taxon>
        <taxon>Candidatus Korarchaeales</taxon>
        <taxon>Candidatus Korarchaeaceae</taxon>
        <taxon>Candidatus Korarchaeum</taxon>
    </lineage>
</organism>
<keyword evidence="6" id="KW-1185">Reference proteome</keyword>
<dbReference type="InParanoid" id="B1L459"/>
<feature type="domain" description="3-octaprenyl-4-hydroxybenzoate carboxy-lyase-like N-terminal" evidence="3">
    <location>
        <begin position="7"/>
        <end position="84"/>
    </location>
</feature>
<comment type="similarity">
    <text evidence="1">Belongs to the UbiD family.</text>
</comment>
<name>B1L459_KORCO</name>
<dbReference type="AlphaFoldDB" id="B1L459"/>
<dbReference type="Pfam" id="PF20695">
    <property type="entry name" value="UbiD_N"/>
    <property type="match status" value="1"/>
</dbReference>
<dbReference type="GO" id="GO:0016831">
    <property type="term" value="F:carboxy-lyase activity"/>
    <property type="evidence" value="ECO:0000318"/>
    <property type="project" value="GO_Central"/>
</dbReference>
<dbReference type="GeneID" id="6093769"/>
<dbReference type="OrthoDB" id="8480at2157"/>
<dbReference type="Gene3D" id="1.20.5.570">
    <property type="entry name" value="Single helix bin"/>
    <property type="match status" value="1"/>
</dbReference>
<dbReference type="Proteomes" id="UP000001686">
    <property type="component" value="Chromosome"/>
</dbReference>
<dbReference type="InterPro" id="IPR048304">
    <property type="entry name" value="UbiD_Rift_dom"/>
</dbReference>
<dbReference type="EnsemblBacteria" id="ACB07238">
    <property type="protein sequence ID" value="ACB07238"/>
    <property type="gene ID" value="Kcr_0485"/>
</dbReference>
<dbReference type="KEGG" id="kcr:Kcr_0485"/>
<dbReference type="GO" id="GO:0005737">
    <property type="term" value="C:cytoplasm"/>
    <property type="evidence" value="ECO:0000318"/>
    <property type="project" value="GO_Central"/>
</dbReference>
<dbReference type="Pfam" id="PF20696">
    <property type="entry name" value="UbiD_C"/>
    <property type="match status" value="1"/>
</dbReference>
<evidence type="ECO:0000259" key="2">
    <source>
        <dbReference type="Pfam" id="PF01977"/>
    </source>
</evidence>
<dbReference type="RefSeq" id="WP_012309135.1">
    <property type="nucleotide sequence ID" value="NC_010482.1"/>
</dbReference>